<evidence type="ECO:0000313" key="4">
    <source>
        <dbReference type="EMBL" id="GEK83498.1"/>
    </source>
</evidence>
<dbReference type="SUPFAM" id="SSF55729">
    <property type="entry name" value="Acyl-CoA N-acyltransferases (Nat)"/>
    <property type="match status" value="2"/>
</dbReference>
<dbReference type="PANTHER" id="PTHR43877">
    <property type="entry name" value="AMINOALKYLPHOSPHONATE N-ACETYLTRANSFERASE-RELATED-RELATED"/>
    <property type="match status" value="1"/>
</dbReference>
<dbReference type="AlphaFoldDB" id="A0A7W3PKA7"/>
<evidence type="ECO:0000313" key="5">
    <source>
        <dbReference type="EMBL" id="MBA8814604.1"/>
    </source>
</evidence>
<dbReference type="InterPro" id="IPR050832">
    <property type="entry name" value="Bact_Acetyltransf"/>
</dbReference>
<feature type="domain" description="N-acetyltransferase" evidence="3">
    <location>
        <begin position="27"/>
        <end position="184"/>
    </location>
</feature>
<reference evidence="4 6" key="1">
    <citation type="submission" date="2019-07" db="EMBL/GenBank/DDBJ databases">
        <title>Whole genome shotgun sequence of Frigoribacterium faeni NBRC 103066.</title>
        <authorList>
            <person name="Hosoyama A."/>
            <person name="Uohara A."/>
            <person name="Ohji S."/>
            <person name="Ichikawa N."/>
        </authorList>
    </citation>
    <scope>NUCLEOTIDE SEQUENCE [LARGE SCALE GENOMIC DNA]</scope>
    <source>
        <strain evidence="4 6">NBRC 103066</strain>
    </source>
</reference>
<keyword evidence="6" id="KW-1185">Reference proteome</keyword>
<dbReference type="OrthoDB" id="4119890at2"/>
<dbReference type="CDD" id="cd04301">
    <property type="entry name" value="NAT_SF"/>
    <property type="match status" value="1"/>
</dbReference>
<protein>
    <submittedName>
        <fullName evidence="4">GNAT family N-acetyltransferase</fullName>
    </submittedName>
    <submittedName>
        <fullName evidence="5">GNAT superfamily N-acetyltransferase</fullName>
    </submittedName>
</protein>
<keyword evidence="1 5" id="KW-0808">Transferase</keyword>
<name>A0A7W3PKA7_9MICO</name>
<dbReference type="RefSeq" id="WP_146855273.1">
    <property type="nucleotide sequence ID" value="NZ_BAAAHR010000003.1"/>
</dbReference>
<evidence type="ECO:0000313" key="6">
    <source>
        <dbReference type="Proteomes" id="UP000321154"/>
    </source>
</evidence>
<dbReference type="EMBL" id="BJUV01000016">
    <property type="protein sequence ID" value="GEK83498.1"/>
    <property type="molecule type" value="Genomic_DNA"/>
</dbReference>
<organism evidence="5 7">
    <name type="scientific">Frigoribacterium faeni</name>
    <dbReference type="NCBI Taxonomy" id="145483"/>
    <lineage>
        <taxon>Bacteria</taxon>
        <taxon>Bacillati</taxon>
        <taxon>Actinomycetota</taxon>
        <taxon>Actinomycetes</taxon>
        <taxon>Micrococcales</taxon>
        <taxon>Microbacteriaceae</taxon>
        <taxon>Frigoribacterium</taxon>
    </lineage>
</organism>
<evidence type="ECO:0000313" key="7">
    <source>
        <dbReference type="Proteomes" id="UP000522688"/>
    </source>
</evidence>
<dbReference type="Proteomes" id="UP000321154">
    <property type="component" value="Unassembled WGS sequence"/>
</dbReference>
<dbReference type="Pfam" id="PF00583">
    <property type="entry name" value="Acetyltransf_1"/>
    <property type="match status" value="1"/>
</dbReference>
<evidence type="ECO:0000259" key="3">
    <source>
        <dbReference type="PROSITE" id="PS51186"/>
    </source>
</evidence>
<keyword evidence="2" id="KW-0012">Acyltransferase</keyword>
<comment type="caution">
    <text evidence="5">The sequence shown here is derived from an EMBL/GenBank/DDBJ whole genome shotgun (WGS) entry which is preliminary data.</text>
</comment>
<dbReference type="Gene3D" id="3.40.630.30">
    <property type="match status" value="1"/>
</dbReference>
<evidence type="ECO:0000256" key="1">
    <source>
        <dbReference type="ARBA" id="ARBA00022679"/>
    </source>
</evidence>
<dbReference type="GO" id="GO:0016747">
    <property type="term" value="F:acyltransferase activity, transferring groups other than amino-acyl groups"/>
    <property type="evidence" value="ECO:0007669"/>
    <property type="project" value="InterPro"/>
</dbReference>
<sequence>MTSTDPAPFVIERIAIPASVDAPDAADFVETVAVENEIRADALGSDEMAWLPDEQLPNWLDSYMDMRWFVVRDGGRIVATGSYETRLDGDAATTAYVDVTVLPAFRRRGLGTALLAHVEEVARREGRTQLIAYVRSTGEAEPRLLPPTGAGSVGADDAATRFLRGHGWVLGQVMRCSRLALPVDEEALGAIRERARAAAGDDYRLHTWVGRSPDRWIADLAELESRMSTDAPSGGVDEPEDVWTPERFRDAEEKSLAGPRTRFTAVVEHVPSGRLAGFSQVEAPADRSRPAFQQDTLVLKEHRGHRLGWLLKVATTDLLTAERPGHPGIFTFNAEENRPMLDVNEAVGFVPFEYEGVWSRKL</sequence>
<reference evidence="5 7" key="2">
    <citation type="submission" date="2020-07" db="EMBL/GenBank/DDBJ databases">
        <title>Sequencing the genomes of 1000 actinobacteria strains.</title>
        <authorList>
            <person name="Klenk H.-P."/>
        </authorList>
    </citation>
    <scope>NUCLEOTIDE SEQUENCE [LARGE SCALE GENOMIC DNA]</scope>
    <source>
        <strain evidence="5 7">DSM 10309</strain>
    </source>
</reference>
<dbReference type="EMBL" id="JACGWW010000006">
    <property type="protein sequence ID" value="MBA8814604.1"/>
    <property type="molecule type" value="Genomic_DNA"/>
</dbReference>
<evidence type="ECO:0000256" key="2">
    <source>
        <dbReference type="ARBA" id="ARBA00023315"/>
    </source>
</evidence>
<gene>
    <name evidence="5" type="ORF">FB463_002879</name>
    <name evidence="4" type="ORF">FFA01_18070</name>
</gene>
<dbReference type="PROSITE" id="PS51186">
    <property type="entry name" value="GNAT"/>
    <property type="match status" value="1"/>
</dbReference>
<proteinExistence type="predicted"/>
<accession>A0A7W3PKA7</accession>
<dbReference type="InterPro" id="IPR000182">
    <property type="entry name" value="GNAT_dom"/>
</dbReference>
<dbReference type="InterPro" id="IPR016181">
    <property type="entry name" value="Acyl_CoA_acyltransferase"/>
</dbReference>
<dbReference type="Proteomes" id="UP000522688">
    <property type="component" value="Unassembled WGS sequence"/>
</dbReference>